<evidence type="ECO:0000313" key="2">
    <source>
        <dbReference type="EMBL" id="GFR44113.1"/>
    </source>
</evidence>
<name>A0AAD3DM33_9CHLO</name>
<proteinExistence type="predicted"/>
<comment type="caution">
    <text evidence="2">The sequence shown here is derived from an EMBL/GenBank/DDBJ whole genome shotgun (WGS) entry which is preliminary data.</text>
</comment>
<reference evidence="2 3" key="1">
    <citation type="journal article" date="2021" name="Sci. Rep.">
        <title>Genome sequencing of the multicellular alga Astrephomene provides insights into convergent evolution of germ-soma differentiation.</title>
        <authorList>
            <person name="Yamashita S."/>
            <person name="Yamamoto K."/>
            <person name="Matsuzaki R."/>
            <person name="Suzuki S."/>
            <person name="Yamaguchi H."/>
            <person name="Hirooka S."/>
            <person name="Minakuchi Y."/>
            <person name="Miyagishima S."/>
            <person name="Kawachi M."/>
            <person name="Toyoda A."/>
            <person name="Nozaki H."/>
        </authorList>
    </citation>
    <scope>NUCLEOTIDE SEQUENCE [LARGE SCALE GENOMIC DNA]</scope>
    <source>
        <strain evidence="2 3">NIES-4017</strain>
    </source>
</reference>
<dbReference type="EMBL" id="BMAR01000007">
    <property type="protein sequence ID" value="GFR44113.1"/>
    <property type="molecule type" value="Genomic_DNA"/>
</dbReference>
<evidence type="ECO:0000256" key="1">
    <source>
        <dbReference type="SAM" id="MobiDB-lite"/>
    </source>
</evidence>
<organism evidence="2 3">
    <name type="scientific">Astrephomene gubernaculifera</name>
    <dbReference type="NCBI Taxonomy" id="47775"/>
    <lineage>
        <taxon>Eukaryota</taxon>
        <taxon>Viridiplantae</taxon>
        <taxon>Chlorophyta</taxon>
        <taxon>core chlorophytes</taxon>
        <taxon>Chlorophyceae</taxon>
        <taxon>CS clade</taxon>
        <taxon>Chlamydomonadales</taxon>
        <taxon>Astrephomenaceae</taxon>
        <taxon>Astrephomene</taxon>
    </lineage>
</organism>
<protein>
    <submittedName>
        <fullName evidence="2">Uncharacterized protein</fullName>
    </submittedName>
</protein>
<sequence>MQLPCNLRRLTYNTPVRAPALSILASHSGRSEGRRSSFGTGRNAGERGRSGEQLPSREDRNRGPLLAPRGPSRRWVAEEGVDDDARQRRRPSRDAATNNTPAPRRRAPAYDSDGDDDESEEQHQRPPRQQRRPSTAGRPHDARVRSRTAGDSTPRVAAADSVGEPRAEGGTPKQGSLVGFDAVYERIRGQHEEGIAAGRETWERLLGHLSSARQAAAALELMQADARVRQAAGWDWGTHGYGQTAYQLVQAAAASGAPELAEQLLDRREELHLTLNKDLIPTLMRKVAAAMAAGDGASSRSGSGAGGLYDNMDEHVVVVQRLYEQEAALRGANSPEAAYELSRVLRRAGDVGAVRSLHAQMLREGLAARDGLLEDVERWLLKRGVRVARQ</sequence>
<dbReference type="AlphaFoldDB" id="A0AAD3DM33"/>
<accession>A0AAD3DM33</accession>
<feature type="region of interest" description="Disordered" evidence="1">
    <location>
        <begin position="27"/>
        <end position="176"/>
    </location>
</feature>
<feature type="compositionally biased region" description="Basic and acidic residues" evidence="1">
    <location>
        <begin position="44"/>
        <end position="62"/>
    </location>
</feature>
<evidence type="ECO:0000313" key="3">
    <source>
        <dbReference type="Proteomes" id="UP001054857"/>
    </source>
</evidence>
<dbReference type="Proteomes" id="UP001054857">
    <property type="component" value="Unassembled WGS sequence"/>
</dbReference>
<gene>
    <name evidence="2" type="ORF">Agub_g5275</name>
</gene>
<keyword evidence="3" id="KW-1185">Reference proteome</keyword>